<accession>A0AAD7UT81</accession>
<dbReference type="SUPFAM" id="SSF52047">
    <property type="entry name" value="RNI-like"/>
    <property type="match status" value="2"/>
</dbReference>
<sequence>MIETDIDILCPARSAVFNDNPSIDEEIKDLTTHVREHVQKLLSTLNARASLLRNAERFELALNDAIAMINIAPSSPLGYLRAGDIASLRGQHASAIEMYDYGLERSPKSHPHYEQLVKAREAAYSINNKRIDFISRLPLDIVMHNIIPRMLQGRNLVELGKPCNYLDVSRSWRQRLALVNGLEYEVGPEDLSADGFERVYDMAPFMRSLTVDQSMREILSKMIRRRGNFRMLKKLHIYESTARGHASLLSSLRSLSNTLTELEIEYGYHTTPKQRYRLCDLLDACPNLVSISVGRGDIDMSSVTKTYPKLIKLALRNRDPEVNEGNVSSLLQPFPQLRVLKLLPVSGSEIFSAIDQHCPLLQHLILSSGPVEFPDILHTPERTGLRALSVPTSDYLGRFKEDDMVQYLVKHSETIEAFDVGEIFGFYTPNDLLHQAASQQVTFKQLRRISYPGGAEEGLVSFILWIIQHAPHLESIDTVAGPHQTRIMQELCKPTYSHLKRLGMRGCYAMLEEEERLIQHHLELREQSSLKEMKIDIFEDTLDDIPLLSVIPGLKQLTTLELYTEHPHYCRSWELIMSQLAEGCPALEQLTVSTNTSRPLFFNDINHMSSHRNLKRIVINAFEMCGDVLQFRERFKDLESFHLNIYKYHWSTIDLLENGAFHFVFSLKKPGTLFPF</sequence>
<evidence type="ECO:0000313" key="1">
    <source>
        <dbReference type="EMBL" id="KAJ8652795.1"/>
    </source>
</evidence>
<dbReference type="Proteomes" id="UP001234581">
    <property type="component" value="Unassembled WGS sequence"/>
</dbReference>
<name>A0AAD7UT81_9FUNG</name>
<dbReference type="RefSeq" id="XP_058337709.1">
    <property type="nucleotide sequence ID" value="XM_058491499.1"/>
</dbReference>
<comment type="caution">
    <text evidence="1">The sequence shown here is derived from an EMBL/GenBank/DDBJ whole genome shotgun (WGS) entry which is preliminary data.</text>
</comment>
<dbReference type="InterPro" id="IPR032675">
    <property type="entry name" value="LRR_dom_sf"/>
</dbReference>
<dbReference type="Gene3D" id="3.80.10.10">
    <property type="entry name" value="Ribonuclease Inhibitor"/>
    <property type="match status" value="1"/>
</dbReference>
<dbReference type="Gene3D" id="1.25.40.10">
    <property type="entry name" value="Tetratricopeptide repeat domain"/>
    <property type="match status" value="1"/>
</dbReference>
<dbReference type="SUPFAM" id="SSF48452">
    <property type="entry name" value="TPR-like"/>
    <property type="match status" value="1"/>
</dbReference>
<keyword evidence="2" id="KW-1185">Reference proteome</keyword>
<evidence type="ECO:0000313" key="2">
    <source>
        <dbReference type="Proteomes" id="UP001234581"/>
    </source>
</evidence>
<reference evidence="1 2" key="1">
    <citation type="submission" date="2023-03" db="EMBL/GenBank/DDBJ databases">
        <title>Genome sequence of Lichtheimia ornata CBS 291.66.</title>
        <authorList>
            <person name="Mohabir J.T."/>
            <person name="Shea T.P."/>
            <person name="Kurbessoian T."/>
            <person name="Berby B."/>
            <person name="Fontaine J."/>
            <person name="Livny J."/>
            <person name="Gnirke A."/>
            <person name="Stajich J.E."/>
            <person name="Cuomo C.A."/>
        </authorList>
    </citation>
    <scope>NUCLEOTIDE SEQUENCE [LARGE SCALE GENOMIC DNA]</scope>
    <source>
        <strain evidence="1">CBS 291.66</strain>
    </source>
</reference>
<gene>
    <name evidence="1" type="ORF">O0I10_011534</name>
</gene>
<proteinExistence type="predicted"/>
<evidence type="ECO:0008006" key="3">
    <source>
        <dbReference type="Google" id="ProtNLM"/>
    </source>
</evidence>
<dbReference type="PANTHER" id="PTHR38926">
    <property type="entry name" value="F-BOX DOMAIN CONTAINING PROTEIN, EXPRESSED"/>
    <property type="match status" value="1"/>
</dbReference>
<dbReference type="InterPro" id="IPR011990">
    <property type="entry name" value="TPR-like_helical_dom_sf"/>
</dbReference>
<dbReference type="EMBL" id="JARTCD010000093">
    <property type="protein sequence ID" value="KAJ8652795.1"/>
    <property type="molecule type" value="Genomic_DNA"/>
</dbReference>
<dbReference type="PANTHER" id="PTHR38926:SF5">
    <property type="entry name" value="F-BOX AND LEUCINE-RICH REPEAT PROTEIN 6"/>
    <property type="match status" value="1"/>
</dbReference>
<dbReference type="AlphaFoldDB" id="A0AAD7UT81"/>
<organism evidence="1 2">
    <name type="scientific">Lichtheimia ornata</name>
    <dbReference type="NCBI Taxonomy" id="688661"/>
    <lineage>
        <taxon>Eukaryota</taxon>
        <taxon>Fungi</taxon>
        <taxon>Fungi incertae sedis</taxon>
        <taxon>Mucoromycota</taxon>
        <taxon>Mucoromycotina</taxon>
        <taxon>Mucoromycetes</taxon>
        <taxon>Mucorales</taxon>
        <taxon>Lichtheimiaceae</taxon>
        <taxon>Lichtheimia</taxon>
    </lineage>
</organism>
<dbReference type="GeneID" id="83218934"/>
<protein>
    <recommendedName>
        <fullName evidence="3">F-box domain-containing protein</fullName>
    </recommendedName>
</protein>